<evidence type="ECO:0000313" key="2">
    <source>
        <dbReference type="Proteomes" id="UP000018144"/>
    </source>
</evidence>
<dbReference type="AlphaFoldDB" id="U4LRN8"/>
<protein>
    <submittedName>
        <fullName evidence="1">Uncharacterized protein</fullName>
    </submittedName>
</protein>
<dbReference type="Proteomes" id="UP000018144">
    <property type="component" value="Unassembled WGS sequence"/>
</dbReference>
<evidence type="ECO:0000313" key="1">
    <source>
        <dbReference type="EMBL" id="CCX34234.1"/>
    </source>
</evidence>
<accession>U4LRN8</accession>
<gene>
    <name evidence="1" type="ORF">PCON_03204</name>
</gene>
<organism evidence="1 2">
    <name type="scientific">Pyronema omphalodes (strain CBS 100304)</name>
    <name type="common">Pyronema confluens</name>
    <dbReference type="NCBI Taxonomy" id="1076935"/>
    <lineage>
        <taxon>Eukaryota</taxon>
        <taxon>Fungi</taxon>
        <taxon>Dikarya</taxon>
        <taxon>Ascomycota</taxon>
        <taxon>Pezizomycotina</taxon>
        <taxon>Pezizomycetes</taxon>
        <taxon>Pezizales</taxon>
        <taxon>Pyronemataceae</taxon>
        <taxon>Pyronema</taxon>
    </lineage>
</organism>
<proteinExistence type="predicted"/>
<reference evidence="1 2" key="1">
    <citation type="journal article" date="2013" name="PLoS Genet.">
        <title>The genome and development-dependent transcriptomes of Pyronema confluens: a window into fungal evolution.</title>
        <authorList>
            <person name="Traeger S."/>
            <person name="Altegoer F."/>
            <person name="Freitag M."/>
            <person name="Gabaldon T."/>
            <person name="Kempken F."/>
            <person name="Kumar A."/>
            <person name="Marcet-Houben M."/>
            <person name="Poggeler S."/>
            <person name="Stajich J.E."/>
            <person name="Nowrousian M."/>
        </authorList>
    </citation>
    <scope>NUCLEOTIDE SEQUENCE [LARGE SCALE GENOMIC DNA]</scope>
    <source>
        <strain evidence="2">CBS 100304</strain>
        <tissue evidence="1">Vegetative mycelium</tissue>
    </source>
</reference>
<keyword evidence="2" id="KW-1185">Reference proteome</keyword>
<dbReference type="EMBL" id="HF936442">
    <property type="protein sequence ID" value="CCX34234.1"/>
    <property type="molecule type" value="Genomic_DNA"/>
</dbReference>
<name>U4LRN8_PYROM</name>
<sequence length="61" mass="6579">MSMAVFVPIVPIVPIVPTVLISSDSIGLCRVEVGMLSFREDNFGLCAGGQFTRSLDFGFKL</sequence>